<dbReference type="Pfam" id="PF00646">
    <property type="entry name" value="F-box"/>
    <property type="match status" value="1"/>
</dbReference>
<dbReference type="SMART" id="SM00256">
    <property type="entry name" value="FBOX"/>
    <property type="match status" value="1"/>
</dbReference>
<evidence type="ECO:0000313" key="3">
    <source>
        <dbReference type="Proteomes" id="UP001372338"/>
    </source>
</evidence>
<evidence type="ECO:0000313" key="2">
    <source>
        <dbReference type="EMBL" id="KAK7261829.1"/>
    </source>
</evidence>
<dbReference type="InterPro" id="IPR055411">
    <property type="entry name" value="LRR_FXL15/At3g58940/PEG3-like"/>
</dbReference>
<dbReference type="Proteomes" id="UP001372338">
    <property type="component" value="Unassembled WGS sequence"/>
</dbReference>
<dbReference type="Pfam" id="PF24758">
    <property type="entry name" value="LRR_At5g56370"/>
    <property type="match status" value="1"/>
</dbReference>
<dbReference type="InterPro" id="IPR001810">
    <property type="entry name" value="F-box_dom"/>
</dbReference>
<dbReference type="InterPro" id="IPR053772">
    <property type="entry name" value="At1g61320/At1g61330-like"/>
</dbReference>
<sequence>MDQLSSLPITILHDVLSRLPYKEATRTSILSKAWKETWSTFPILFFDESRYKDLLFRKYQENPKRLEYYGRQTQKFLLNVDTTLQRFTEKGLVGKELKLKTGFSDRLYKMPRLDFWLDTASKIGVQVLELELITPASSLDEVPQWDDECYKYYNLPPSVLKYTSLVKLILSGPISLDQSFLNHQIRFASLQVLSLMDVHLSDEQVIHNIISCCPLIEYITLKTCLGLDSMTLHNLPKLKGIKVWRIANIIVVDAPKLEKFHLVGDITLPPMLNLDMCKNLAGLILERSGITIDTQWLCETFHKFPLLERLELIGSTMSLSVHLSSAQLKVLRIIRGYKLVELQIDAPNLYFFECGIINGDNVPAIAFLNRSRQLEVNVSTQINHPRHLPSFRKFLANIKCRNVLASLDLRIMHPAEEWNLVEAQDISVSPPRIKHLKLQLSLFTTNKVACSSLIMMLLWCCRPTIISMKFSLPTDIIFVELLCKKLMRLLKGMSNCYCCFKNSNCWLERCYDRFNYNLEDIKVTISSRIDEKSLDCKSFLDALPTLPPEEDISFWLEW</sequence>
<protein>
    <recommendedName>
        <fullName evidence="1">F-box domain-containing protein</fullName>
    </recommendedName>
</protein>
<name>A0AAN9ERG2_CROPI</name>
<reference evidence="2 3" key="1">
    <citation type="submission" date="2024-01" db="EMBL/GenBank/DDBJ databases">
        <title>The genomes of 5 underutilized Papilionoideae crops provide insights into root nodulation and disease resistanc.</title>
        <authorList>
            <person name="Yuan L."/>
        </authorList>
    </citation>
    <scope>NUCLEOTIDE SEQUENCE [LARGE SCALE GENOMIC DNA]</scope>
    <source>
        <strain evidence="2">ZHUSHIDOU_FW_LH</strain>
        <tissue evidence="2">Leaf</tissue>
    </source>
</reference>
<dbReference type="SUPFAM" id="SSF81383">
    <property type="entry name" value="F-box domain"/>
    <property type="match status" value="1"/>
</dbReference>
<organism evidence="2 3">
    <name type="scientific">Crotalaria pallida</name>
    <name type="common">Smooth rattlebox</name>
    <name type="synonym">Crotalaria striata</name>
    <dbReference type="NCBI Taxonomy" id="3830"/>
    <lineage>
        <taxon>Eukaryota</taxon>
        <taxon>Viridiplantae</taxon>
        <taxon>Streptophyta</taxon>
        <taxon>Embryophyta</taxon>
        <taxon>Tracheophyta</taxon>
        <taxon>Spermatophyta</taxon>
        <taxon>Magnoliopsida</taxon>
        <taxon>eudicotyledons</taxon>
        <taxon>Gunneridae</taxon>
        <taxon>Pentapetalae</taxon>
        <taxon>rosids</taxon>
        <taxon>fabids</taxon>
        <taxon>Fabales</taxon>
        <taxon>Fabaceae</taxon>
        <taxon>Papilionoideae</taxon>
        <taxon>50 kb inversion clade</taxon>
        <taxon>genistoids sensu lato</taxon>
        <taxon>core genistoids</taxon>
        <taxon>Crotalarieae</taxon>
        <taxon>Crotalaria</taxon>
    </lineage>
</organism>
<dbReference type="InterPro" id="IPR036047">
    <property type="entry name" value="F-box-like_dom_sf"/>
</dbReference>
<dbReference type="PANTHER" id="PTHR34145">
    <property type="entry name" value="OS02G0105600 PROTEIN"/>
    <property type="match status" value="1"/>
</dbReference>
<evidence type="ECO:0000259" key="1">
    <source>
        <dbReference type="PROSITE" id="PS50181"/>
    </source>
</evidence>
<gene>
    <name evidence="2" type="ORF">RIF29_28150</name>
</gene>
<dbReference type="AlphaFoldDB" id="A0AAN9ERG2"/>
<comment type="caution">
    <text evidence="2">The sequence shown here is derived from an EMBL/GenBank/DDBJ whole genome shotgun (WGS) entry which is preliminary data.</text>
</comment>
<dbReference type="SUPFAM" id="SSF52047">
    <property type="entry name" value="RNI-like"/>
    <property type="match status" value="1"/>
</dbReference>
<feature type="domain" description="F-box" evidence="1">
    <location>
        <begin position="1"/>
        <end position="54"/>
    </location>
</feature>
<accession>A0AAN9ERG2</accession>
<proteinExistence type="predicted"/>
<dbReference type="PROSITE" id="PS50181">
    <property type="entry name" value="FBOX"/>
    <property type="match status" value="1"/>
</dbReference>
<keyword evidence="3" id="KW-1185">Reference proteome</keyword>
<dbReference type="EMBL" id="JAYWIO010000005">
    <property type="protein sequence ID" value="KAK7261829.1"/>
    <property type="molecule type" value="Genomic_DNA"/>
</dbReference>